<feature type="transmembrane region" description="Helical" evidence="10">
    <location>
        <begin position="280"/>
        <end position="299"/>
    </location>
</feature>
<keyword evidence="7 10" id="KW-0472">Membrane</keyword>
<name>A0AAW1D9I1_9HEMI</name>
<keyword evidence="5" id="KW-0552">Olfaction</keyword>
<dbReference type="PANTHER" id="PTHR21137">
    <property type="entry name" value="ODORANT RECEPTOR"/>
    <property type="match status" value="1"/>
</dbReference>
<dbReference type="GO" id="GO:0007165">
    <property type="term" value="P:signal transduction"/>
    <property type="evidence" value="ECO:0007669"/>
    <property type="project" value="UniProtKB-KW"/>
</dbReference>
<evidence type="ECO:0000256" key="9">
    <source>
        <dbReference type="ARBA" id="ARBA00023224"/>
    </source>
</evidence>
<comment type="subcellular location">
    <subcellularLocation>
        <location evidence="1">Cell membrane</location>
        <topology evidence="1">Multi-pass membrane protein</topology>
    </subcellularLocation>
</comment>
<dbReference type="Proteomes" id="UP001461498">
    <property type="component" value="Unassembled WGS sequence"/>
</dbReference>
<feature type="transmembrane region" description="Helical" evidence="10">
    <location>
        <begin position="531"/>
        <end position="553"/>
    </location>
</feature>
<comment type="caution">
    <text evidence="11">The sequence shown here is derived from an EMBL/GenBank/DDBJ whole genome shotgun (WGS) entry which is preliminary data.</text>
</comment>
<accession>A0AAW1D9I1</accession>
<feature type="transmembrane region" description="Helical" evidence="10">
    <location>
        <begin position="160"/>
        <end position="182"/>
    </location>
</feature>
<dbReference type="PANTHER" id="PTHR21137:SF35">
    <property type="entry name" value="ODORANT RECEPTOR 19A-RELATED"/>
    <property type="match status" value="1"/>
</dbReference>
<gene>
    <name evidence="11" type="ORF">O3M35_009787</name>
</gene>
<keyword evidence="12" id="KW-1185">Reference proteome</keyword>
<dbReference type="InterPro" id="IPR004117">
    <property type="entry name" value="7tm6_olfct_rcpt"/>
</dbReference>
<keyword evidence="2" id="KW-1003">Cell membrane</keyword>
<feature type="transmembrane region" description="Helical" evidence="10">
    <location>
        <begin position="701"/>
        <end position="721"/>
    </location>
</feature>
<evidence type="ECO:0000313" key="12">
    <source>
        <dbReference type="Proteomes" id="UP001461498"/>
    </source>
</evidence>
<evidence type="ECO:0008006" key="13">
    <source>
        <dbReference type="Google" id="ProtNLM"/>
    </source>
</evidence>
<dbReference type="GO" id="GO:0005549">
    <property type="term" value="F:odorant binding"/>
    <property type="evidence" value="ECO:0007669"/>
    <property type="project" value="InterPro"/>
</dbReference>
<feature type="transmembrane region" description="Helical" evidence="10">
    <location>
        <begin position="380"/>
        <end position="405"/>
    </location>
</feature>
<protein>
    <recommendedName>
        <fullName evidence="13">Odorant receptor</fullName>
    </recommendedName>
</protein>
<keyword evidence="8" id="KW-0675">Receptor</keyword>
<evidence type="ECO:0000256" key="3">
    <source>
        <dbReference type="ARBA" id="ARBA00022606"/>
    </source>
</evidence>
<feature type="transmembrane region" description="Helical" evidence="10">
    <location>
        <begin position="202"/>
        <end position="224"/>
    </location>
</feature>
<evidence type="ECO:0000256" key="10">
    <source>
        <dbReference type="SAM" id="Phobius"/>
    </source>
</evidence>
<evidence type="ECO:0000256" key="5">
    <source>
        <dbReference type="ARBA" id="ARBA00022725"/>
    </source>
</evidence>
<feature type="transmembrane region" description="Helical" evidence="10">
    <location>
        <begin position="63"/>
        <end position="83"/>
    </location>
</feature>
<dbReference type="EMBL" id="JAPXFL010000006">
    <property type="protein sequence ID" value="KAK9505803.1"/>
    <property type="molecule type" value="Genomic_DNA"/>
</dbReference>
<evidence type="ECO:0000256" key="8">
    <source>
        <dbReference type="ARBA" id="ARBA00023170"/>
    </source>
</evidence>
<dbReference type="Pfam" id="PF02949">
    <property type="entry name" value="7tm_6"/>
    <property type="match status" value="2"/>
</dbReference>
<keyword evidence="9" id="KW-0807">Transducer</keyword>
<feature type="transmembrane region" description="Helical" evidence="10">
    <location>
        <begin position="470"/>
        <end position="491"/>
    </location>
</feature>
<keyword evidence="4 10" id="KW-0812">Transmembrane</keyword>
<dbReference type="GO" id="GO:0004984">
    <property type="term" value="F:olfactory receptor activity"/>
    <property type="evidence" value="ECO:0007669"/>
    <property type="project" value="InterPro"/>
</dbReference>
<dbReference type="GO" id="GO:0005886">
    <property type="term" value="C:plasma membrane"/>
    <property type="evidence" value="ECO:0007669"/>
    <property type="project" value="UniProtKB-SubCell"/>
</dbReference>
<evidence type="ECO:0000256" key="7">
    <source>
        <dbReference type="ARBA" id="ARBA00023136"/>
    </source>
</evidence>
<evidence type="ECO:0000256" key="6">
    <source>
        <dbReference type="ARBA" id="ARBA00022989"/>
    </source>
</evidence>
<dbReference type="AlphaFoldDB" id="A0AAW1D9I1"/>
<reference evidence="11 12" key="1">
    <citation type="submission" date="2022-12" db="EMBL/GenBank/DDBJ databases">
        <title>Chromosome-level genome assembly of true bugs.</title>
        <authorList>
            <person name="Ma L."/>
            <person name="Li H."/>
        </authorList>
    </citation>
    <scope>NUCLEOTIDE SEQUENCE [LARGE SCALE GENOMIC DNA]</scope>
    <source>
        <strain evidence="11">Lab_2022b</strain>
    </source>
</reference>
<organism evidence="11 12">
    <name type="scientific">Rhynocoris fuscipes</name>
    <dbReference type="NCBI Taxonomy" id="488301"/>
    <lineage>
        <taxon>Eukaryota</taxon>
        <taxon>Metazoa</taxon>
        <taxon>Ecdysozoa</taxon>
        <taxon>Arthropoda</taxon>
        <taxon>Hexapoda</taxon>
        <taxon>Insecta</taxon>
        <taxon>Pterygota</taxon>
        <taxon>Neoptera</taxon>
        <taxon>Paraneoptera</taxon>
        <taxon>Hemiptera</taxon>
        <taxon>Heteroptera</taxon>
        <taxon>Panheteroptera</taxon>
        <taxon>Cimicomorpha</taxon>
        <taxon>Reduviidae</taxon>
        <taxon>Harpactorinae</taxon>
        <taxon>Harpactorini</taxon>
        <taxon>Rhynocoris</taxon>
    </lineage>
</organism>
<evidence type="ECO:0000256" key="1">
    <source>
        <dbReference type="ARBA" id="ARBA00004651"/>
    </source>
</evidence>
<evidence type="ECO:0000256" key="4">
    <source>
        <dbReference type="ARBA" id="ARBA00022692"/>
    </source>
</evidence>
<evidence type="ECO:0000313" key="11">
    <source>
        <dbReference type="EMBL" id="KAK9505803.1"/>
    </source>
</evidence>
<evidence type="ECO:0000256" key="2">
    <source>
        <dbReference type="ARBA" id="ARBA00022475"/>
    </source>
</evidence>
<proteinExistence type="predicted"/>
<keyword evidence="3" id="KW-0716">Sensory transduction</keyword>
<keyword evidence="6 10" id="KW-1133">Transmembrane helix</keyword>
<sequence length="724" mass="84367">MEVVCDINSPVISEKWLMSSGGMIRDNKRNIFPYFWIPADISPYRLLYYSLRSGGFMISDGKPWSLIYSAIHIFLILSLAILSDVIIGNENIDRTVMAMSFFAVSVQLYTKLIVTTSNENKIRELIERLEKYRLNLLADEQYRSQIIEADNICRRVSKNFTILVLTYPFLSLISNVATDYLTNFEEPHFTVQIWLPWNVNGFWSYSAAATFELFIALSGSLIYASCGVFQFTFTYQMSAYLKVLQNRLIDNGPTNKSIYQQHNTLNQFLLDYIDIHSTNLFVEIMVASLMPCGFGYTIIKMERLHESTYMSKWYEEKPKVRRDLYTMMLVTVRPVTPNYKLFIRIDMKCGTTILKRVSPVKIAYHYLRIFGVLNYENRPWSLILAVYNFTMINVCLFGCFTYIFLNKGILVETLKAMSLLTAYIHIYGKAVNGLIKQREIAFLLKRMEELRMDILKDEKNQIFVTKADNFLFKFIIGYNMLLISYPFILTISDFLKYYRSDFKDPHQAIQVWIPWKIDEFWPYIGGMSYEILFTITSAGYYGSFTTLQFIFAFQTSAFLQALQHQLETYGPKNKYIYKQHASIIQLIQKYNDLFSGQMFLEIMVSSFQPCGYGFALIKALRNNDPAALPLIVTTSIATTTSFIVCFCGQEISTQVEKLHESSYQNRWYEEIPKVRRDLLVMMTVTTNPTTINFRRYIIFDYIAFALVARGIYSFFSMIANFTTD</sequence>